<feature type="domain" description="Histone deacetylase" evidence="5">
    <location>
        <begin position="20"/>
        <end position="309"/>
    </location>
</feature>
<dbReference type="PANTHER" id="PTHR10625:SF10">
    <property type="entry name" value="HISTONE DEACETYLASE HDAC1"/>
    <property type="match status" value="1"/>
</dbReference>
<dbReference type="InterPro" id="IPR003085">
    <property type="entry name" value="AcuC"/>
</dbReference>
<dbReference type="CDD" id="cd09994">
    <property type="entry name" value="HDAC_AcuC_like"/>
    <property type="match status" value="1"/>
</dbReference>
<gene>
    <name evidence="6" type="ORF">FRX94_12465</name>
</gene>
<dbReference type="PRINTS" id="PR01270">
    <property type="entry name" value="HDASUPER"/>
</dbReference>
<evidence type="ECO:0000256" key="2">
    <source>
        <dbReference type="ARBA" id="ARBA00005947"/>
    </source>
</evidence>
<dbReference type="OrthoDB" id="9808367at2"/>
<dbReference type="RefSeq" id="WP_146325669.1">
    <property type="nucleotide sequence ID" value="NZ_BAABLR010000057.1"/>
</dbReference>
<dbReference type="GO" id="GO:0040029">
    <property type="term" value="P:epigenetic regulation of gene expression"/>
    <property type="evidence" value="ECO:0007669"/>
    <property type="project" value="TreeGrafter"/>
</dbReference>
<dbReference type="PANTHER" id="PTHR10625">
    <property type="entry name" value="HISTONE DEACETYLASE HDAC1-RELATED"/>
    <property type="match status" value="1"/>
</dbReference>
<dbReference type="Pfam" id="PF00850">
    <property type="entry name" value="Hist_deacetyl"/>
    <property type="match status" value="1"/>
</dbReference>
<evidence type="ECO:0000259" key="5">
    <source>
        <dbReference type="Pfam" id="PF00850"/>
    </source>
</evidence>
<dbReference type="InterPro" id="IPR023696">
    <property type="entry name" value="Ureohydrolase_dom_sf"/>
</dbReference>
<reference evidence="6 7" key="1">
    <citation type="submission" date="2019-08" db="EMBL/GenBank/DDBJ databases">
        <authorList>
            <person name="Lei W."/>
        </authorList>
    </citation>
    <scope>NUCLEOTIDE SEQUENCE [LARGE SCALE GENOMIC DNA]</scope>
    <source>
        <strain evidence="6 7">CCUG 58627</strain>
    </source>
</reference>
<comment type="caution">
    <text evidence="6">The sequence shown here is derived from an EMBL/GenBank/DDBJ whole genome shotgun (WGS) entry which is preliminary data.</text>
</comment>
<evidence type="ECO:0000313" key="7">
    <source>
        <dbReference type="Proteomes" id="UP000320791"/>
    </source>
</evidence>
<dbReference type="Gene3D" id="3.40.800.20">
    <property type="entry name" value="Histone deacetylase domain"/>
    <property type="match status" value="1"/>
</dbReference>
<dbReference type="GO" id="GO:0045150">
    <property type="term" value="P:acetoin catabolic process"/>
    <property type="evidence" value="ECO:0007669"/>
    <property type="project" value="UniProtKB-UniPathway"/>
</dbReference>
<keyword evidence="7" id="KW-1185">Reference proteome</keyword>
<protein>
    <recommendedName>
        <fullName evidence="3">Acetoin utilization protein AcuC</fullName>
    </recommendedName>
</protein>
<dbReference type="Proteomes" id="UP000320791">
    <property type="component" value="Unassembled WGS sequence"/>
</dbReference>
<dbReference type="InterPro" id="IPR037138">
    <property type="entry name" value="His_deacetylse_dom_sf"/>
</dbReference>
<name>A0A5C5TVG3_9CORY</name>
<evidence type="ECO:0000313" key="6">
    <source>
        <dbReference type="EMBL" id="TWT17499.1"/>
    </source>
</evidence>
<dbReference type="AlphaFoldDB" id="A0A5C5TVG3"/>
<dbReference type="InterPro" id="IPR000286">
    <property type="entry name" value="HDACs"/>
</dbReference>
<sequence length="380" mass="41074">MRPLLIHNEELERYSFGKRHPMGPDRVRFTMQLAAHLGLLQMFEIVEPPPASDALLRLVHTPEYIAALHSGHPAPEFGIGTADNPLVPSLPAVASRIVAGTVAATSAVWTGRAKRAVNISGGLHHAQAAELSGFCMLNDAAVAIQWLLNHGAHRVAYLDLDAHHGDGVEQLFWDDPRVVTISIHESGLYLFPGTGHAGDIGGPNAYGTAVNVALETNVSDVDWLRCVHSIVPAILQRFRPEIIISQHGADPHREDPLTHLRLSSDALAVAYQSLGRWADRFAFGRWVALGGGGYQRDSVARVWNQVLAAVAGVELDPTTPMPANWENTVGCRASRTLGDLDALAGLAEFDPGHVMTHSADPSMIATSRAVFPYWGLVPFQ</sequence>
<keyword evidence="4" id="KW-0006">Acetoin catabolism</keyword>
<dbReference type="InterPro" id="IPR023801">
    <property type="entry name" value="His_deacetylse_dom"/>
</dbReference>
<evidence type="ECO:0000256" key="4">
    <source>
        <dbReference type="ARBA" id="ARBA00022627"/>
    </source>
</evidence>
<comment type="similarity">
    <text evidence="2">Belongs to the histone deacetylase family.</text>
</comment>
<organism evidence="6 7">
    <name type="scientific">Corynebacterium canis</name>
    <dbReference type="NCBI Taxonomy" id="679663"/>
    <lineage>
        <taxon>Bacteria</taxon>
        <taxon>Bacillati</taxon>
        <taxon>Actinomycetota</taxon>
        <taxon>Actinomycetes</taxon>
        <taxon>Mycobacteriales</taxon>
        <taxon>Corynebacteriaceae</taxon>
        <taxon>Corynebacterium</taxon>
    </lineage>
</organism>
<dbReference type="UniPathway" id="UPA00040"/>
<evidence type="ECO:0000256" key="3">
    <source>
        <dbReference type="ARBA" id="ARBA00020218"/>
    </source>
</evidence>
<accession>A0A5C5TVG3</accession>
<comment type="pathway">
    <text evidence="1">Ketone degradation; acetoin degradation.</text>
</comment>
<evidence type="ECO:0000256" key="1">
    <source>
        <dbReference type="ARBA" id="ARBA00005101"/>
    </source>
</evidence>
<dbReference type="SUPFAM" id="SSF52768">
    <property type="entry name" value="Arginase/deacetylase"/>
    <property type="match status" value="1"/>
</dbReference>
<dbReference type="EMBL" id="VOHM01000041">
    <property type="protein sequence ID" value="TWT17499.1"/>
    <property type="molecule type" value="Genomic_DNA"/>
</dbReference>
<proteinExistence type="inferred from homology"/>
<dbReference type="GO" id="GO:0004407">
    <property type="term" value="F:histone deacetylase activity"/>
    <property type="evidence" value="ECO:0007669"/>
    <property type="project" value="TreeGrafter"/>
</dbReference>